<dbReference type="WBParaSite" id="nRc.2.0.1.t03358-RA">
    <property type="protein sequence ID" value="nRc.2.0.1.t03358-RA"/>
    <property type="gene ID" value="nRc.2.0.1.g03358"/>
</dbReference>
<accession>A0A915HN34</accession>
<dbReference type="GO" id="GO:0003676">
    <property type="term" value="F:nucleic acid binding"/>
    <property type="evidence" value="ECO:0007669"/>
    <property type="project" value="InterPro"/>
</dbReference>
<sequence>MRRRRVLSIDQEESLVQLIKDMADTGESLPPLIIHGSKANILTSIPPKWAGDEDFTLPARCYALSKNKWMTTQVFEDWFESFALNTKANRPLSLILDGHILHLSMEIHRIARDENISNFKSVYFLM</sequence>
<protein>
    <submittedName>
        <fullName evidence="3">DDE-1 domain-containing protein</fullName>
    </submittedName>
</protein>
<reference evidence="3" key="1">
    <citation type="submission" date="2022-11" db="UniProtKB">
        <authorList>
            <consortium name="WormBaseParasite"/>
        </authorList>
    </citation>
    <scope>IDENTIFICATION</scope>
</reference>
<dbReference type="Pfam" id="PF03184">
    <property type="entry name" value="DDE_1"/>
    <property type="match status" value="1"/>
</dbReference>
<proteinExistence type="predicted"/>
<dbReference type="AlphaFoldDB" id="A0A915HN34"/>
<evidence type="ECO:0000259" key="1">
    <source>
        <dbReference type="Pfam" id="PF03184"/>
    </source>
</evidence>
<dbReference type="Proteomes" id="UP000887565">
    <property type="component" value="Unplaced"/>
</dbReference>
<name>A0A915HN34_ROMCU</name>
<feature type="domain" description="DDE-1" evidence="1">
    <location>
        <begin position="15"/>
        <end position="117"/>
    </location>
</feature>
<evidence type="ECO:0000313" key="2">
    <source>
        <dbReference type="Proteomes" id="UP000887565"/>
    </source>
</evidence>
<organism evidence="2 3">
    <name type="scientific">Romanomermis culicivorax</name>
    <name type="common">Nematode worm</name>
    <dbReference type="NCBI Taxonomy" id="13658"/>
    <lineage>
        <taxon>Eukaryota</taxon>
        <taxon>Metazoa</taxon>
        <taxon>Ecdysozoa</taxon>
        <taxon>Nematoda</taxon>
        <taxon>Enoplea</taxon>
        <taxon>Dorylaimia</taxon>
        <taxon>Mermithida</taxon>
        <taxon>Mermithoidea</taxon>
        <taxon>Mermithidae</taxon>
        <taxon>Romanomermis</taxon>
    </lineage>
</organism>
<keyword evidence="2" id="KW-1185">Reference proteome</keyword>
<dbReference type="InterPro" id="IPR004875">
    <property type="entry name" value="DDE_SF_endonuclease_dom"/>
</dbReference>
<evidence type="ECO:0000313" key="3">
    <source>
        <dbReference type="WBParaSite" id="nRc.2.0.1.t03358-RA"/>
    </source>
</evidence>